<dbReference type="Gene3D" id="1.10.30.50">
    <property type="match status" value="1"/>
</dbReference>
<dbReference type="KEGG" id="pars:DRW48_12410"/>
<dbReference type="EMBL" id="CP030918">
    <property type="protein sequence ID" value="AXC50382.1"/>
    <property type="molecule type" value="Genomic_DNA"/>
</dbReference>
<dbReference type="RefSeq" id="WP_114076699.1">
    <property type="nucleotide sequence ID" value="NZ_CP030918.1"/>
</dbReference>
<accession>A0A344PLX7</accession>
<evidence type="ECO:0000313" key="3">
    <source>
        <dbReference type="Proteomes" id="UP000252023"/>
    </source>
</evidence>
<dbReference type="GO" id="GO:0003676">
    <property type="term" value="F:nucleic acid binding"/>
    <property type="evidence" value="ECO:0007669"/>
    <property type="project" value="InterPro"/>
</dbReference>
<evidence type="ECO:0000313" key="2">
    <source>
        <dbReference type="EMBL" id="AXC50382.1"/>
    </source>
</evidence>
<evidence type="ECO:0000259" key="1">
    <source>
        <dbReference type="SMART" id="SM00507"/>
    </source>
</evidence>
<reference evidence="3" key="1">
    <citation type="submission" date="2018-07" db="EMBL/GenBank/DDBJ databases">
        <title>Genome sequencing of Paracoccus sp. SC2-6.</title>
        <authorList>
            <person name="Heo J."/>
            <person name="Kim S.-J."/>
            <person name="Kwon S.-W."/>
        </authorList>
    </citation>
    <scope>NUCLEOTIDE SEQUENCE [LARGE SCALE GENOMIC DNA]</scope>
    <source>
        <strain evidence="3">SC2-6</strain>
    </source>
</reference>
<keyword evidence="3" id="KW-1185">Reference proteome</keyword>
<keyword evidence="2" id="KW-0540">Nuclease</keyword>
<proteinExistence type="predicted"/>
<dbReference type="SMART" id="SM00507">
    <property type="entry name" value="HNHc"/>
    <property type="match status" value="1"/>
</dbReference>
<protein>
    <submittedName>
        <fullName evidence="2">HNH endonuclease</fullName>
    </submittedName>
</protein>
<gene>
    <name evidence="2" type="ORF">DRW48_12410</name>
</gene>
<organism evidence="2 3">
    <name type="scientific">Paracoccus suum</name>
    <dbReference type="NCBI Taxonomy" id="2259340"/>
    <lineage>
        <taxon>Bacteria</taxon>
        <taxon>Pseudomonadati</taxon>
        <taxon>Pseudomonadota</taxon>
        <taxon>Alphaproteobacteria</taxon>
        <taxon>Rhodobacterales</taxon>
        <taxon>Paracoccaceae</taxon>
        <taxon>Paracoccus</taxon>
    </lineage>
</organism>
<dbReference type="InterPro" id="IPR003615">
    <property type="entry name" value="HNH_nuc"/>
</dbReference>
<dbReference type="CDD" id="cd00085">
    <property type="entry name" value="HNHc"/>
    <property type="match status" value="1"/>
</dbReference>
<keyword evidence="2" id="KW-0378">Hydrolase</keyword>
<name>A0A344PLX7_9RHOB</name>
<dbReference type="GO" id="GO:0004519">
    <property type="term" value="F:endonuclease activity"/>
    <property type="evidence" value="ECO:0007669"/>
    <property type="project" value="UniProtKB-KW"/>
</dbReference>
<dbReference type="InterPro" id="IPR002711">
    <property type="entry name" value="HNH"/>
</dbReference>
<dbReference type="AlphaFoldDB" id="A0A344PLX7"/>
<dbReference type="Proteomes" id="UP000252023">
    <property type="component" value="Chromosome"/>
</dbReference>
<sequence length="131" mass="14478">MARRDPLPRTQRILQLSAWRRDVRALVALRAAFRCEHCHGFTGMDGECDHIVSRRKLAETGGSPWDTANLQWLCPGCHSRKTAAERRAARPQRPRSTLHARAPIAGREAFLAAAGFPAPDQPPSPAPVIVI</sequence>
<dbReference type="Pfam" id="PF01844">
    <property type="entry name" value="HNH"/>
    <property type="match status" value="1"/>
</dbReference>
<feature type="domain" description="HNH nuclease" evidence="1">
    <location>
        <begin position="22"/>
        <end position="79"/>
    </location>
</feature>
<dbReference type="OrthoDB" id="5292295at2"/>
<keyword evidence="2" id="KW-0255">Endonuclease</keyword>
<dbReference type="GO" id="GO:0008270">
    <property type="term" value="F:zinc ion binding"/>
    <property type="evidence" value="ECO:0007669"/>
    <property type="project" value="InterPro"/>
</dbReference>